<proteinExistence type="predicted"/>
<protein>
    <submittedName>
        <fullName evidence="1">Uncharacterized protein</fullName>
    </submittedName>
</protein>
<dbReference type="Proteomes" id="UP000006882">
    <property type="component" value="Chromosome G5"/>
</dbReference>
<evidence type="ECO:0000313" key="1">
    <source>
        <dbReference type="EMBL" id="ONI07811.1"/>
    </source>
</evidence>
<accession>M5WBA4</accession>
<dbReference type="HOGENOM" id="CLU_2817266_0_0_1"/>
<gene>
    <name evidence="1" type="ORF">PRUPE_5G141100</name>
</gene>
<organism evidence="1 2">
    <name type="scientific">Prunus persica</name>
    <name type="common">Peach</name>
    <name type="synonym">Amygdalus persica</name>
    <dbReference type="NCBI Taxonomy" id="3760"/>
    <lineage>
        <taxon>Eukaryota</taxon>
        <taxon>Viridiplantae</taxon>
        <taxon>Streptophyta</taxon>
        <taxon>Embryophyta</taxon>
        <taxon>Tracheophyta</taxon>
        <taxon>Spermatophyta</taxon>
        <taxon>Magnoliopsida</taxon>
        <taxon>eudicotyledons</taxon>
        <taxon>Gunneridae</taxon>
        <taxon>Pentapetalae</taxon>
        <taxon>rosids</taxon>
        <taxon>fabids</taxon>
        <taxon>Rosales</taxon>
        <taxon>Rosaceae</taxon>
        <taxon>Amygdaloideae</taxon>
        <taxon>Amygdaleae</taxon>
        <taxon>Prunus</taxon>
    </lineage>
</organism>
<dbReference type="AlphaFoldDB" id="M5WBA4"/>
<dbReference type="Gramene" id="ONI07811">
    <property type="protein sequence ID" value="ONI07811"/>
    <property type="gene ID" value="PRUPE_5G141100"/>
</dbReference>
<name>M5WBA4_PRUPE</name>
<sequence>MKGRRSGGQKSTVDPIKIASHLTVISDLHKSTHSVETGAQVNSQPISFWLRPKLPATYSVISLSLNE</sequence>
<keyword evidence="2" id="KW-1185">Reference proteome</keyword>
<evidence type="ECO:0000313" key="2">
    <source>
        <dbReference type="Proteomes" id="UP000006882"/>
    </source>
</evidence>
<dbReference type="EMBL" id="CM007655">
    <property type="protein sequence ID" value="ONI07811.1"/>
    <property type="molecule type" value="Genomic_DNA"/>
</dbReference>
<reference evidence="1 2" key="1">
    <citation type="journal article" date="2013" name="Nat. Genet.">
        <title>The high-quality draft genome of peach (Prunus persica) identifies unique patterns of genetic diversity, domestication and genome evolution.</title>
        <authorList>
            <consortium name="International Peach Genome Initiative"/>
            <person name="Verde I."/>
            <person name="Abbott A.G."/>
            <person name="Scalabrin S."/>
            <person name="Jung S."/>
            <person name="Shu S."/>
            <person name="Marroni F."/>
            <person name="Zhebentyayeva T."/>
            <person name="Dettori M.T."/>
            <person name="Grimwood J."/>
            <person name="Cattonaro F."/>
            <person name="Zuccolo A."/>
            <person name="Rossini L."/>
            <person name="Jenkins J."/>
            <person name="Vendramin E."/>
            <person name="Meisel L.A."/>
            <person name="Decroocq V."/>
            <person name="Sosinski B."/>
            <person name="Prochnik S."/>
            <person name="Mitros T."/>
            <person name="Policriti A."/>
            <person name="Cipriani G."/>
            <person name="Dondini L."/>
            <person name="Ficklin S."/>
            <person name="Goodstein D.M."/>
            <person name="Xuan P."/>
            <person name="Del Fabbro C."/>
            <person name="Aramini V."/>
            <person name="Copetti D."/>
            <person name="Gonzalez S."/>
            <person name="Horner D.S."/>
            <person name="Falchi R."/>
            <person name="Lucas S."/>
            <person name="Mica E."/>
            <person name="Maldonado J."/>
            <person name="Lazzari B."/>
            <person name="Bielenberg D."/>
            <person name="Pirona R."/>
            <person name="Miculan M."/>
            <person name="Barakat A."/>
            <person name="Testolin R."/>
            <person name="Stella A."/>
            <person name="Tartarini S."/>
            <person name="Tonutti P."/>
            <person name="Arus P."/>
            <person name="Orellana A."/>
            <person name="Wells C."/>
            <person name="Main D."/>
            <person name="Vizzotto G."/>
            <person name="Silva H."/>
            <person name="Salamini F."/>
            <person name="Schmutz J."/>
            <person name="Morgante M."/>
            <person name="Rokhsar D.S."/>
        </authorList>
    </citation>
    <scope>NUCLEOTIDE SEQUENCE [LARGE SCALE GENOMIC DNA]</scope>
    <source>
        <strain evidence="2">cv. Nemared</strain>
    </source>
</reference>